<proteinExistence type="predicted"/>
<keyword evidence="1" id="KW-1185">Reference proteome</keyword>
<dbReference type="GO" id="GO:0005525">
    <property type="term" value="F:GTP binding"/>
    <property type="evidence" value="ECO:0007669"/>
    <property type="project" value="InterPro"/>
</dbReference>
<evidence type="ECO:0000313" key="2">
    <source>
        <dbReference type="WBParaSite" id="jg10125"/>
    </source>
</evidence>
<reference evidence="2" key="1">
    <citation type="submission" date="2022-11" db="UniProtKB">
        <authorList>
            <consortium name="WormBaseParasite"/>
        </authorList>
    </citation>
    <scope>IDENTIFICATION</scope>
</reference>
<dbReference type="AlphaFoldDB" id="A0A915CM87"/>
<dbReference type="WBParaSite" id="jg10125">
    <property type="protein sequence ID" value="jg10125"/>
    <property type="gene ID" value="jg10125"/>
</dbReference>
<dbReference type="InterPro" id="IPR027417">
    <property type="entry name" value="P-loop_NTPase"/>
</dbReference>
<dbReference type="Gene3D" id="3.40.50.300">
    <property type="entry name" value="P-loop containing nucleotide triphosphate hydrolases"/>
    <property type="match status" value="1"/>
</dbReference>
<sequence>MPEIRKYTSASTPVILVGTKEDLLESSETKVDFKTALRAATEMGCSKFLPCSSLTHWGLSESLMKPF</sequence>
<evidence type="ECO:0000313" key="1">
    <source>
        <dbReference type="Proteomes" id="UP000887574"/>
    </source>
</evidence>
<dbReference type="InterPro" id="IPR001806">
    <property type="entry name" value="Small_GTPase"/>
</dbReference>
<accession>A0A915CM87</accession>
<organism evidence="1 2">
    <name type="scientific">Ditylenchus dipsaci</name>
    <dbReference type="NCBI Taxonomy" id="166011"/>
    <lineage>
        <taxon>Eukaryota</taxon>
        <taxon>Metazoa</taxon>
        <taxon>Ecdysozoa</taxon>
        <taxon>Nematoda</taxon>
        <taxon>Chromadorea</taxon>
        <taxon>Rhabditida</taxon>
        <taxon>Tylenchina</taxon>
        <taxon>Tylenchomorpha</taxon>
        <taxon>Sphaerularioidea</taxon>
        <taxon>Anguinidae</taxon>
        <taxon>Anguininae</taxon>
        <taxon>Ditylenchus</taxon>
    </lineage>
</organism>
<protein>
    <submittedName>
        <fullName evidence="2">Uncharacterized protein</fullName>
    </submittedName>
</protein>
<dbReference type="Pfam" id="PF00071">
    <property type="entry name" value="Ras"/>
    <property type="match status" value="1"/>
</dbReference>
<name>A0A915CM87_9BILA</name>
<dbReference type="SUPFAM" id="SSF52540">
    <property type="entry name" value="P-loop containing nucleoside triphosphate hydrolases"/>
    <property type="match status" value="1"/>
</dbReference>
<dbReference type="GO" id="GO:0003924">
    <property type="term" value="F:GTPase activity"/>
    <property type="evidence" value="ECO:0007669"/>
    <property type="project" value="InterPro"/>
</dbReference>
<dbReference type="Proteomes" id="UP000887574">
    <property type="component" value="Unplaced"/>
</dbReference>